<keyword evidence="5 10" id="KW-0238">DNA-binding</keyword>
<accession>A0ABT5M019</accession>
<evidence type="ECO:0000256" key="1">
    <source>
        <dbReference type="ARBA" id="ARBA00003819"/>
    </source>
</evidence>
<evidence type="ECO:0000313" key="11">
    <source>
        <dbReference type="Proteomes" id="UP001214757"/>
    </source>
</evidence>
<comment type="function">
    <text evidence="1">Histone-like DNA-binding protein which is capable of wrapping DNA to stabilize it, and thus to prevent its denaturation under extreme environmental conditions.</text>
</comment>
<evidence type="ECO:0000313" key="10">
    <source>
        <dbReference type="EMBL" id="MDC9621019.1"/>
    </source>
</evidence>
<evidence type="ECO:0000256" key="3">
    <source>
        <dbReference type="ARBA" id="ARBA00011870"/>
    </source>
</evidence>
<evidence type="ECO:0000256" key="8">
    <source>
        <dbReference type="ARBA" id="ARBA00041875"/>
    </source>
</evidence>
<comment type="subunit">
    <text evidence="3">Heterodimer of an alpha and a beta chain.</text>
</comment>
<dbReference type="InterPro" id="IPR020816">
    <property type="entry name" value="Histone-like_DNA-bd_CS"/>
</dbReference>
<sequence length="94" mass="9897">MIRVNKSQLIDKIAADVNISKAAAGRVVDAFISSVSDALKDGDDVVLVGFGTFTVRERAARTGRNPQTGKEIKIAAAKVPAFRAGKGLKDAVNE</sequence>
<dbReference type="Gene3D" id="4.10.520.10">
    <property type="entry name" value="IHF-like DNA-binding proteins"/>
    <property type="match status" value="1"/>
</dbReference>
<dbReference type="Pfam" id="PF00216">
    <property type="entry name" value="Bac_DNA_binding"/>
    <property type="match status" value="1"/>
</dbReference>
<name>A0ABT5M019_9GAMM</name>
<comment type="caution">
    <text evidence="10">The sequence shown here is derived from an EMBL/GenBank/DDBJ whole genome shotgun (WGS) entry which is preliminary data.</text>
</comment>
<dbReference type="PROSITE" id="PS00045">
    <property type="entry name" value="HISTONE_LIKE"/>
    <property type="match status" value="1"/>
</dbReference>
<comment type="similarity">
    <text evidence="2 9">Belongs to the bacterial histone-like protein family.</text>
</comment>
<dbReference type="Proteomes" id="UP001214757">
    <property type="component" value="Unassembled WGS sequence"/>
</dbReference>
<dbReference type="RefSeq" id="WP_256548219.1">
    <property type="nucleotide sequence ID" value="NZ_JAQRFO010000007.1"/>
</dbReference>
<dbReference type="CDD" id="cd13831">
    <property type="entry name" value="HU"/>
    <property type="match status" value="1"/>
</dbReference>
<evidence type="ECO:0000256" key="6">
    <source>
        <dbReference type="ARBA" id="ARBA00040491"/>
    </source>
</evidence>
<dbReference type="PRINTS" id="PR01727">
    <property type="entry name" value="DNABINDINGHU"/>
</dbReference>
<organism evidence="10 11">
    <name type="scientific">Xenorhabdus aichiensis</name>
    <dbReference type="NCBI Taxonomy" id="3025874"/>
    <lineage>
        <taxon>Bacteria</taxon>
        <taxon>Pseudomonadati</taxon>
        <taxon>Pseudomonadota</taxon>
        <taxon>Gammaproteobacteria</taxon>
        <taxon>Enterobacterales</taxon>
        <taxon>Morganellaceae</taxon>
        <taxon>Xenorhabdus</taxon>
    </lineage>
</organism>
<evidence type="ECO:0000256" key="7">
    <source>
        <dbReference type="ARBA" id="ARBA00041399"/>
    </source>
</evidence>
<gene>
    <name evidence="10" type="primary">hupB</name>
    <name evidence="10" type="ORF">PSI22_05100</name>
</gene>
<evidence type="ECO:0000256" key="9">
    <source>
        <dbReference type="RuleBase" id="RU003939"/>
    </source>
</evidence>
<dbReference type="SMART" id="SM00411">
    <property type="entry name" value="BHL"/>
    <property type="match status" value="1"/>
</dbReference>
<dbReference type="GeneID" id="93906357"/>
<reference evidence="10 11" key="1">
    <citation type="submission" date="2023-02" db="EMBL/GenBank/DDBJ databases">
        <title>Entomopathogenic bacteria.</title>
        <authorList>
            <person name="Machado R.A."/>
        </authorList>
    </citation>
    <scope>NUCLEOTIDE SEQUENCE [LARGE SCALE GENOMIC DNA]</scope>
    <source>
        <strain evidence="10 11">XENO-7</strain>
    </source>
</reference>
<proteinExistence type="inferred from homology"/>
<dbReference type="GO" id="GO:0003677">
    <property type="term" value="F:DNA binding"/>
    <property type="evidence" value="ECO:0007669"/>
    <property type="project" value="UniProtKB-KW"/>
</dbReference>
<keyword evidence="4" id="KW-0226">DNA condensation</keyword>
<dbReference type="EMBL" id="JAQRFO010000007">
    <property type="protein sequence ID" value="MDC9621019.1"/>
    <property type="molecule type" value="Genomic_DNA"/>
</dbReference>
<protein>
    <recommendedName>
        <fullName evidence="6">DNA-binding protein HU-beta</fullName>
    </recommendedName>
    <alternativeName>
        <fullName evidence="7">HU-1</fullName>
    </alternativeName>
    <alternativeName>
        <fullName evidence="8">NS1</fullName>
    </alternativeName>
</protein>
<dbReference type="NCBIfam" id="NF007945">
    <property type="entry name" value="PRK10664.1"/>
    <property type="match status" value="1"/>
</dbReference>
<evidence type="ECO:0000256" key="5">
    <source>
        <dbReference type="ARBA" id="ARBA00023125"/>
    </source>
</evidence>
<keyword evidence="11" id="KW-1185">Reference proteome</keyword>
<dbReference type="InterPro" id="IPR000119">
    <property type="entry name" value="Hist_DNA-bd"/>
</dbReference>
<dbReference type="SUPFAM" id="SSF47729">
    <property type="entry name" value="IHF-like DNA-binding proteins"/>
    <property type="match status" value="1"/>
</dbReference>
<dbReference type="InterPro" id="IPR010992">
    <property type="entry name" value="IHF-like_DNA-bd_dom_sf"/>
</dbReference>
<evidence type="ECO:0000256" key="4">
    <source>
        <dbReference type="ARBA" id="ARBA00023067"/>
    </source>
</evidence>
<dbReference type="PANTHER" id="PTHR33175">
    <property type="entry name" value="DNA-BINDING PROTEIN HU"/>
    <property type="match status" value="1"/>
</dbReference>
<dbReference type="PANTHER" id="PTHR33175:SF3">
    <property type="entry name" value="DNA-BINDING PROTEIN HU-BETA"/>
    <property type="match status" value="1"/>
</dbReference>
<evidence type="ECO:0000256" key="2">
    <source>
        <dbReference type="ARBA" id="ARBA00010529"/>
    </source>
</evidence>